<reference evidence="2 3" key="1">
    <citation type="journal article" date="2012" name="J. Bacteriol.">
        <title>Draft Genome Sequence of the Purple Photosynthetic Bacterium Phaeospirillum molischianum DSM120, a Particularly Versatile Bacterium.</title>
        <authorList>
            <person name="Duquesne K."/>
            <person name="Prima V."/>
            <person name="Ji B."/>
            <person name="Rouy Z."/>
            <person name="Medigue C."/>
            <person name="Talla E."/>
            <person name="Sturgis J.N."/>
        </authorList>
    </citation>
    <scope>NUCLEOTIDE SEQUENCE [LARGE SCALE GENOMIC DNA]</scope>
    <source>
        <strain evidence="3">DSM120</strain>
    </source>
</reference>
<feature type="compositionally biased region" description="Polar residues" evidence="1">
    <location>
        <begin position="108"/>
        <end position="117"/>
    </location>
</feature>
<dbReference type="EMBL" id="CAHP01000013">
    <property type="protein sequence ID" value="CCG40427.1"/>
    <property type="molecule type" value="Genomic_DNA"/>
</dbReference>
<feature type="region of interest" description="Disordered" evidence="1">
    <location>
        <begin position="85"/>
        <end position="138"/>
    </location>
</feature>
<evidence type="ECO:0000313" key="3">
    <source>
        <dbReference type="Proteomes" id="UP000004169"/>
    </source>
</evidence>
<sequence length="138" mass="14899">MQIGRRRDLGYFYLGAAAAGLGAHEAAVKYYRMSGALATDYQETFKCTGVNIKVLLGDDCNGFILPRDIYKPLWASEAIIVSQKPKLPSASAGVKTQETTKRPKKRNTSSASPQQGDPPQEIASAASDGWITPPPVTR</sequence>
<evidence type="ECO:0000256" key="1">
    <source>
        <dbReference type="SAM" id="MobiDB-lite"/>
    </source>
</evidence>
<gene>
    <name evidence="2" type="ORF">PHAMO_200012</name>
</gene>
<accession>H8FPY9</accession>
<dbReference type="STRING" id="1150626.PHAMO_200012"/>
<protein>
    <submittedName>
        <fullName evidence="2">Uncharacterized protein</fullName>
    </submittedName>
</protein>
<name>H8FPY9_MAGML</name>
<dbReference type="AlphaFoldDB" id="H8FPY9"/>
<proteinExistence type="predicted"/>
<keyword evidence="3" id="KW-1185">Reference proteome</keyword>
<evidence type="ECO:0000313" key="2">
    <source>
        <dbReference type="EMBL" id="CCG40427.1"/>
    </source>
</evidence>
<dbReference type="Proteomes" id="UP000004169">
    <property type="component" value="Unassembled WGS sequence"/>
</dbReference>
<organism evidence="2 3">
    <name type="scientific">Magnetospirillum molischianum DSM 120</name>
    <dbReference type="NCBI Taxonomy" id="1150626"/>
    <lineage>
        <taxon>Bacteria</taxon>
        <taxon>Pseudomonadati</taxon>
        <taxon>Pseudomonadota</taxon>
        <taxon>Alphaproteobacteria</taxon>
        <taxon>Rhodospirillales</taxon>
        <taxon>Rhodospirillaceae</taxon>
        <taxon>Magnetospirillum</taxon>
    </lineage>
</organism>
<comment type="caution">
    <text evidence="2">The sequence shown here is derived from an EMBL/GenBank/DDBJ whole genome shotgun (WGS) entry which is preliminary data.</text>
</comment>